<keyword evidence="8" id="KW-1185">Reference proteome</keyword>
<comment type="caution">
    <text evidence="7">The sequence shown here is derived from an EMBL/GenBank/DDBJ whole genome shotgun (WGS) entry which is preliminary data.</text>
</comment>
<evidence type="ECO:0000313" key="7">
    <source>
        <dbReference type="EMBL" id="KGN29732.1"/>
    </source>
</evidence>
<accession>A0A0A0J0L7</accession>
<dbReference type="GO" id="GO:0006352">
    <property type="term" value="P:DNA-templated transcription initiation"/>
    <property type="evidence" value="ECO:0007669"/>
    <property type="project" value="InterPro"/>
</dbReference>
<evidence type="ECO:0000256" key="2">
    <source>
        <dbReference type="ARBA" id="ARBA00023015"/>
    </source>
</evidence>
<dbReference type="InterPro" id="IPR007627">
    <property type="entry name" value="RNA_pol_sigma70_r2"/>
</dbReference>
<dbReference type="eggNOG" id="COG1595">
    <property type="taxonomic scope" value="Bacteria"/>
</dbReference>
<sequence>MTHSRTVISDRDPDAVLWAACRKGSGEAFDILFRRHSGRVYLYCARLAGSTEDAEDSAAETFVELWRGRRKFETYNDSIAPILLAIAKRIVQKQHRSNSRRHAAHTRHEVQPINHVPSSDAQVLERLELDERLSWLASVVSKLPPQQRDVVHLCIYAEMSQAEVASILQIPIGTVKSRLHQARNLLASAVERSEPSHSTGVR</sequence>
<dbReference type="InterPro" id="IPR013249">
    <property type="entry name" value="RNA_pol_sigma70_r4_t2"/>
</dbReference>
<evidence type="ECO:0000256" key="3">
    <source>
        <dbReference type="ARBA" id="ARBA00023082"/>
    </source>
</evidence>
<proteinExistence type="inferred from homology"/>
<dbReference type="Proteomes" id="UP000030002">
    <property type="component" value="Unassembled WGS sequence"/>
</dbReference>
<dbReference type="InterPro" id="IPR036388">
    <property type="entry name" value="WH-like_DNA-bd_sf"/>
</dbReference>
<feature type="domain" description="RNA polymerase sigma-70 region 2" evidence="5">
    <location>
        <begin position="32"/>
        <end position="101"/>
    </location>
</feature>
<dbReference type="InterPro" id="IPR013324">
    <property type="entry name" value="RNA_pol_sigma_r3/r4-like"/>
</dbReference>
<evidence type="ECO:0000313" key="8">
    <source>
        <dbReference type="Proteomes" id="UP000030002"/>
    </source>
</evidence>
<dbReference type="GO" id="GO:0003677">
    <property type="term" value="F:DNA binding"/>
    <property type="evidence" value="ECO:0007669"/>
    <property type="project" value="InterPro"/>
</dbReference>
<evidence type="ECO:0000256" key="1">
    <source>
        <dbReference type="ARBA" id="ARBA00010641"/>
    </source>
</evidence>
<evidence type="ECO:0000259" key="5">
    <source>
        <dbReference type="Pfam" id="PF04542"/>
    </source>
</evidence>
<dbReference type="PANTHER" id="PTHR43133">
    <property type="entry name" value="RNA POLYMERASE ECF-TYPE SIGMA FACTO"/>
    <property type="match status" value="1"/>
</dbReference>
<gene>
    <name evidence="7" type="ORF">N802_11600</name>
</gene>
<dbReference type="InterPro" id="IPR039425">
    <property type="entry name" value="RNA_pol_sigma-70-like"/>
</dbReference>
<dbReference type="NCBIfam" id="TIGR02937">
    <property type="entry name" value="sigma70-ECF"/>
    <property type="match status" value="1"/>
</dbReference>
<name>A0A0A0J0L7_9MICO</name>
<dbReference type="Gene3D" id="1.10.10.10">
    <property type="entry name" value="Winged helix-like DNA-binding domain superfamily/Winged helix DNA-binding domain"/>
    <property type="match status" value="1"/>
</dbReference>
<evidence type="ECO:0000256" key="4">
    <source>
        <dbReference type="ARBA" id="ARBA00023163"/>
    </source>
</evidence>
<comment type="similarity">
    <text evidence="1">Belongs to the sigma-70 factor family. ECF subfamily.</text>
</comment>
<evidence type="ECO:0000259" key="6">
    <source>
        <dbReference type="Pfam" id="PF08281"/>
    </source>
</evidence>
<organism evidence="7 8">
    <name type="scientific">Knoellia sinensis KCTC 19936</name>
    <dbReference type="NCBI Taxonomy" id="1385520"/>
    <lineage>
        <taxon>Bacteria</taxon>
        <taxon>Bacillati</taxon>
        <taxon>Actinomycetota</taxon>
        <taxon>Actinomycetes</taxon>
        <taxon>Micrococcales</taxon>
        <taxon>Intrasporangiaceae</taxon>
        <taxon>Knoellia</taxon>
    </lineage>
</organism>
<dbReference type="Gene3D" id="1.10.1740.10">
    <property type="match status" value="1"/>
</dbReference>
<dbReference type="PANTHER" id="PTHR43133:SF25">
    <property type="entry name" value="RNA POLYMERASE SIGMA FACTOR RFAY-RELATED"/>
    <property type="match status" value="1"/>
</dbReference>
<protein>
    <submittedName>
        <fullName evidence="7">Uncharacterized protein</fullName>
    </submittedName>
</protein>
<dbReference type="Pfam" id="PF08281">
    <property type="entry name" value="Sigma70_r4_2"/>
    <property type="match status" value="1"/>
</dbReference>
<dbReference type="OrthoDB" id="3777963at2"/>
<dbReference type="Pfam" id="PF04542">
    <property type="entry name" value="Sigma70_r2"/>
    <property type="match status" value="1"/>
</dbReference>
<reference evidence="7 8" key="1">
    <citation type="submission" date="2013-08" db="EMBL/GenBank/DDBJ databases">
        <title>The genome sequence of Knoellia sinensis.</title>
        <authorList>
            <person name="Zhu W."/>
            <person name="Wang G."/>
        </authorList>
    </citation>
    <scope>NUCLEOTIDE SEQUENCE [LARGE SCALE GENOMIC DNA]</scope>
    <source>
        <strain evidence="7 8">KCTC 19936</strain>
    </source>
</reference>
<keyword evidence="3" id="KW-0731">Sigma factor</keyword>
<keyword evidence="4" id="KW-0804">Transcription</keyword>
<dbReference type="CDD" id="cd06171">
    <property type="entry name" value="Sigma70_r4"/>
    <property type="match status" value="1"/>
</dbReference>
<dbReference type="EMBL" id="AVPJ01000031">
    <property type="protein sequence ID" value="KGN29732.1"/>
    <property type="molecule type" value="Genomic_DNA"/>
</dbReference>
<dbReference type="STRING" id="1385520.N802_11600"/>
<dbReference type="SUPFAM" id="SSF88946">
    <property type="entry name" value="Sigma2 domain of RNA polymerase sigma factors"/>
    <property type="match status" value="1"/>
</dbReference>
<dbReference type="GO" id="GO:0016987">
    <property type="term" value="F:sigma factor activity"/>
    <property type="evidence" value="ECO:0007669"/>
    <property type="project" value="UniProtKB-KW"/>
</dbReference>
<dbReference type="InterPro" id="IPR013325">
    <property type="entry name" value="RNA_pol_sigma_r2"/>
</dbReference>
<dbReference type="AlphaFoldDB" id="A0A0A0J0L7"/>
<feature type="domain" description="RNA polymerase sigma factor 70 region 4 type 2" evidence="6">
    <location>
        <begin position="135"/>
        <end position="184"/>
    </location>
</feature>
<keyword evidence="2" id="KW-0805">Transcription regulation</keyword>
<dbReference type="SUPFAM" id="SSF88659">
    <property type="entry name" value="Sigma3 and sigma4 domains of RNA polymerase sigma factors"/>
    <property type="match status" value="1"/>
</dbReference>
<dbReference type="InterPro" id="IPR014284">
    <property type="entry name" value="RNA_pol_sigma-70_dom"/>
</dbReference>